<dbReference type="Gene3D" id="2.60.40.10">
    <property type="entry name" value="Immunoglobulins"/>
    <property type="match status" value="1"/>
</dbReference>
<dbReference type="InterPro" id="IPR013783">
    <property type="entry name" value="Ig-like_fold"/>
</dbReference>
<sequence>MFYEPLAKYIIEALLAGTIALSSVGDAAPKAQVKPVKEPKPVVAVTDLKASTISVSTIKVEWNAEKDRDYSIYCYTETAGEYADNMYFEFRGNDMCYINGLREGTEYEITVTPELKENEDKDTKLKSQKVTAHTETVEIIWEFEPIDGWTNAFAGEPASGLKNMPASGAIYGSIPDPVTHTGIRRDQYGDYCAALGLHFGLDNDRYLVELLDGTQFTVKQCDSKGWADDGEGKWHWFGGEGNGKCIIEFIYDDASLPSCVAYSGSWGYWNWYGLDLGSNIKSIKKINYGEPIEY</sequence>
<dbReference type="RefSeq" id="WP_242940732.1">
    <property type="nucleotide sequence ID" value="NZ_FOKQ01000001.1"/>
</dbReference>
<proteinExistence type="predicted"/>
<evidence type="ECO:0000313" key="2">
    <source>
        <dbReference type="EMBL" id="SFB66245.1"/>
    </source>
</evidence>
<accession>A0A1I1CU75</accession>
<reference evidence="2 3" key="1">
    <citation type="submission" date="2016-10" db="EMBL/GenBank/DDBJ databases">
        <authorList>
            <person name="de Groot N.N."/>
        </authorList>
    </citation>
    <scope>NUCLEOTIDE SEQUENCE [LARGE SCALE GENOMIC DNA]</scope>
    <source>
        <strain evidence="2 3">AR67</strain>
    </source>
</reference>
<dbReference type="AlphaFoldDB" id="A0A1I1CU75"/>
<dbReference type="InterPro" id="IPR003961">
    <property type="entry name" value="FN3_dom"/>
</dbReference>
<name>A0A1I1CU75_RUMAL</name>
<protein>
    <submittedName>
        <fullName evidence="2">Fibronectin type III domain-containing protein</fullName>
    </submittedName>
</protein>
<feature type="domain" description="Fibronectin type-III" evidence="1">
    <location>
        <begin position="44"/>
        <end position="137"/>
    </location>
</feature>
<evidence type="ECO:0000259" key="1">
    <source>
        <dbReference type="PROSITE" id="PS50853"/>
    </source>
</evidence>
<dbReference type="EMBL" id="FOKQ01000001">
    <property type="protein sequence ID" value="SFB66245.1"/>
    <property type="molecule type" value="Genomic_DNA"/>
</dbReference>
<dbReference type="Proteomes" id="UP000182192">
    <property type="component" value="Unassembled WGS sequence"/>
</dbReference>
<evidence type="ECO:0000313" key="3">
    <source>
        <dbReference type="Proteomes" id="UP000182192"/>
    </source>
</evidence>
<dbReference type="InterPro" id="IPR036116">
    <property type="entry name" value="FN3_sf"/>
</dbReference>
<organism evidence="2 3">
    <name type="scientific">Ruminococcus albus</name>
    <dbReference type="NCBI Taxonomy" id="1264"/>
    <lineage>
        <taxon>Bacteria</taxon>
        <taxon>Bacillati</taxon>
        <taxon>Bacillota</taxon>
        <taxon>Clostridia</taxon>
        <taxon>Eubacteriales</taxon>
        <taxon>Oscillospiraceae</taxon>
        <taxon>Ruminococcus</taxon>
    </lineage>
</organism>
<gene>
    <name evidence="2" type="ORF">SAMN02910406_00001</name>
</gene>
<dbReference type="SUPFAM" id="SSF49265">
    <property type="entry name" value="Fibronectin type III"/>
    <property type="match status" value="1"/>
</dbReference>
<dbReference type="CDD" id="cd00063">
    <property type="entry name" value="FN3"/>
    <property type="match status" value="1"/>
</dbReference>
<dbReference type="PROSITE" id="PS50853">
    <property type="entry name" value="FN3"/>
    <property type="match status" value="1"/>
</dbReference>